<dbReference type="PANTHER" id="PTHR43248:SF25">
    <property type="entry name" value="AB HYDROLASE-1 DOMAIN-CONTAINING PROTEIN-RELATED"/>
    <property type="match status" value="1"/>
</dbReference>
<dbReference type="Gene3D" id="3.40.50.1820">
    <property type="entry name" value="alpha/beta hydrolase"/>
    <property type="match status" value="1"/>
</dbReference>
<feature type="domain" description="Peptidase S33 tripeptidyl aminopeptidase-like C-terminal" evidence="5">
    <location>
        <begin position="447"/>
        <end position="544"/>
    </location>
</feature>
<dbReference type="RefSeq" id="XP_040767585.1">
    <property type="nucleotide sequence ID" value="XM_040914195.1"/>
</dbReference>
<keyword evidence="2 6" id="KW-0378">Hydrolase</keyword>
<dbReference type="GO" id="GO:0016787">
    <property type="term" value="F:hydrolase activity"/>
    <property type="evidence" value="ECO:0007669"/>
    <property type="project" value="UniProtKB-KW"/>
</dbReference>
<evidence type="ECO:0000259" key="4">
    <source>
        <dbReference type="Pfam" id="PF00561"/>
    </source>
</evidence>
<dbReference type="PANTHER" id="PTHR43248">
    <property type="entry name" value="2-SUCCINYL-6-HYDROXY-2,4-CYCLOHEXADIENE-1-CARBOXYLATE SYNTHASE"/>
    <property type="match status" value="1"/>
</dbReference>
<protein>
    <submittedName>
        <fullName evidence="6">Alpha/beta-hydrolase</fullName>
    </submittedName>
</protein>
<evidence type="ECO:0000256" key="3">
    <source>
        <dbReference type="SAM" id="Phobius"/>
    </source>
</evidence>
<keyword evidence="3" id="KW-0472">Membrane</keyword>
<dbReference type="InterPro" id="IPR029058">
    <property type="entry name" value="AB_hydrolase_fold"/>
</dbReference>
<dbReference type="Pfam" id="PF08386">
    <property type="entry name" value="Abhydrolase_4"/>
    <property type="match status" value="1"/>
</dbReference>
<accession>A0A165G576</accession>
<keyword evidence="3" id="KW-0812">Transmembrane</keyword>
<dbReference type="STRING" id="1314785.A0A165G576"/>
<evidence type="ECO:0000259" key="5">
    <source>
        <dbReference type="Pfam" id="PF08386"/>
    </source>
</evidence>
<comment type="similarity">
    <text evidence="1">Belongs to the peptidase S33 family.</text>
</comment>
<dbReference type="Pfam" id="PF00561">
    <property type="entry name" value="Abhydrolase_1"/>
    <property type="match status" value="1"/>
</dbReference>
<gene>
    <name evidence="6" type="ORF">LAESUDRAFT_810192</name>
</gene>
<dbReference type="GeneID" id="63831223"/>
<organism evidence="6 7">
    <name type="scientific">Laetiporus sulphureus 93-53</name>
    <dbReference type="NCBI Taxonomy" id="1314785"/>
    <lineage>
        <taxon>Eukaryota</taxon>
        <taxon>Fungi</taxon>
        <taxon>Dikarya</taxon>
        <taxon>Basidiomycota</taxon>
        <taxon>Agaricomycotina</taxon>
        <taxon>Agaricomycetes</taxon>
        <taxon>Polyporales</taxon>
        <taxon>Laetiporus</taxon>
    </lineage>
</organism>
<evidence type="ECO:0000313" key="7">
    <source>
        <dbReference type="Proteomes" id="UP000076871"/>
    </source>
</evidence>
<dbReference type="AlphaFoldDB" id="A0A165G576"/>
<dbReference type="InterPro" id="IPR000073">
    <property type="entry name" value="AB_hydrolase_1"/>
</dbReference>
<dbReference type="InParanoid" id="A0A165G576"/>
<dbReference type="EMBL" id="KV427610">
    <property type="protein sequence ID" value="KZT09845.1"/>
    <property type="molecule type" value="Genomic_DNA"/>
</dbReference>
<reference evidence="6 7" key="1">
    <citation type="journal article" date="2016" name="Mol. Biol. Evol.">
        <title>Comparative Genomics of Early-Diverging Mushroom-Forming Fungi Provides Insights into the Origins of Lignocellulose Decay Capabilities.</title>
        <authorList>
            <person name="Nagy L.G."/>
            <person name="Riley R."/>
            <person name="Tritt A."/>
            <person name="Adam C."/>
            <person name="Daum C."/>
            <person name="Floudas D."/>
            <person name="Sun H."/>
            <person name="Yadav J.S."/>
            <person name="Pangilinan J."/>
            <person name="Larsson K.H."/>
            <person name="Matsuura K."/>
            <person name="Barry K."/>
            <person name="Labutti K."/>
            <person name="Kuo R."/>
            <person name="Ohm R.A."/>
            <person name="Bhattacharya S.S."/>
            <person name="Shirouzu T."/>
            <person name="Yoshinaga Y."/>
            <person name="Martin F.M."/>
            <person name="Grigoriev I.V."/>
            <person name="Hibbett D.S."/>
        </authorList>
    </citation>
    <scope>NUCLEOTIDE SEQUENCE [LARGE SCALE GENOMIC DNA]</scope>
    <source>
        <strain evidence="6 7">93-53</strain>
    </source>
</reference>
<evidence type="ECO:0000313" key="6">
    <source>
        <dbReference type="EMBL" id="KZT09845.1"/>
    </source>
</evidence>
<sequence>MGNVNHQSKGALPLVASTTANGDAAAPRSSLIWRLLWLTVAFCIAYLLYPEREVTSPLLKVSADPNFDWFSLDPSDDINWTPCYEEYQCARLILPLDYLSPRGYGPNVTIAMQVLPATDKQNYKGTILINPGGPGGSGTDILRRRGKDISRIIGGSFDILGFDPRGTGASTPSAQCFDSESQYQIWSLQDGDTVLSLNDSSVPLARARESVVGQLCEKAIGGTGKEEANGTAEEWGPGRFMSTASVATDMLEIIERLGEESLKYWGFSYGSVLGQYFSAMYPDKVGRVVIDGVFDAYNYRATLWNSNLADTDAGEIKARVDTIMASVQSEPVAVPSASKGPLVITRKILHQYAFQAAYKPTTNFAPLADILVAAESNNQTTLAGMAERLGQSFECNCEQASPQWLKTTEAFYTIACGDGEQIAYTPEGYREWFTDLYSKSSFGAPIWGLEYLRCSEWSIRPKWRYTGPLAAENTSHPVLILSPTYDTVCPLSDARAVHARYGGSGLLIQNSYGHCSIAAPSVCTAKHLRAYFENGTLPEDGTMCEVDELPFVGVVEDRVNAMSVEDRGLLEALRGLAKEVPMFGGF</sequence>
<dbReference type="InterPro" id="IPR051601">
    <property type="entry name" value="Serine_prot/Carboxylest_S33"/>
</dbReference>
<dbReference type="OrthoDB" id="425534at2759"/>
<keyword evidence="7" id="KW-1185">Reference proteome</keyword>
<feature type="domain" description="AB hydrolase-1" evidence="4">
    <location>
        <begin position="126"/>
        <end position="296"/>
    </location>
</feature>
<keyword evidence="3" id="KW-1133">Transmembrane helix</keyword>
<dbReference type="Proteomes" id="UP000076871">
    <property type="component" value="Unassembled WGS sequence"/>
</dbReference>
<dbReference type="SUPFAM" id="SSF53474">
    <property type="entry name" value="alpha/beta-Hydrolases"/>
    <property type="match status" value="1"/>
</dbReference>
<feature type="transmembrane region" description="Helical" evidence="3">
    <location>
        <begin position="31"/>
        <end position="49"/>
    </location>
</feature>
<dbReference type="InterPro" id="IPR013595">
    <property type="entry name" value="Pept_S33_TAP-like_C"/>
</dbReference>
<evidence type="ECO:0000256" key="2">
    <source>
        <dbReference type="ARBA" id="ARBA00022801"/>
    </source>
</evidence>
<name>A0A165G576_9APHY</name>
<evidence type="ECO:0000256" key="1">
    <source>
        <dbReference type="ARBA" id="ARBA00010088"/>
    </source>
</evidence>
<proteinExistence type="inferred from homology"/>